<sequence>MARLPDPQVEEIRTTWGQGYKELQNSFFNLIGQAIRKKSREDKKKGEGKEDKD</sequence>
<protein>
    <submittedName>
        <fullName evidence="1">Uncharacterized protein</fullName>
    </submittedName>
</protein>
<dbReference type="RefSeq" id="WP_249323485.1">
    <property type="nucleotide sequence ID" value="NZ_JACRTK010000002.1"/>
</dbReference>
<evidence type="ECO:0000313" key="2">
    <source>
        <dbReference type="Proteomes" id="UP000601522"/>
    </source>
</evidence>
<proteinExistence type="predicted"/>
<comment type="caution">
    <text evidence="1">The sequence shown here is derived from an EMBL/GenBank/DDBJ whole genome shotgun (WGS) entry which is preliminary data.</text>
</comment>
<accession>A0A926EYE0</accession>
<reference evidence="1 2" key="1">
    <citation type="submission" date="2020-08" db="EMBL/GenBank/DDBJ databases">
        <title>Genome public.</title>
        <authorList>
            <person name="Liu C."/>
            <person name="Sun Q."/>
        </authorList>
    </citation>
    <scope>NUCLEOTIDE SEQUENCE [LARGE SCALE GENOMIC DNA]</scope>
    <source>
        <strain evidence="1 2">NSJ-26</strain>
    </source>
</reference>
<evidence type="ECO:0000313" key="1">
    <source>
        <dbReference type="EMBL" id="MBC8590648.1"/>
    </source>
</evidence>
<dbReference type="AlphaFoldDB" id="A0A926EYE0"/>
<dbReference type="Proteomes" id="UP000601522">
    <property type="component" value="Unassembled WGS sequence"/>
</dbReference>
<name>A0A926EYE0_9FIRM</name>
<keyword evidence="2" id="KW-1185">Reference proteome</keyword>
<gene>
    <name evidence="1" type="ORF">H8689_05820</name>
</gene>
<organism evidence="1 2">
    <name type="scientific">Wansuia hejianensis</name>
    <dbReference type="NCBI Taxonomy" id="2763667"/>
    <lineage>
        <taxon>Bacteria</taxon>
        <taxon>Bacillati</taxon>
        <taxon>Bacillota</taxon>
        <taxon>Clostridia</taxon>
        <taxon>Lachnospirales</taxon>
        <taxon>Lachnospiraceae</taxon>
        <taxon>Wansuia</taxon>
    </lineage>
</organism>
<dbReference type="EMBL" id="JACRTK010000002">
    <property type="protein sequence ID" value="MBC8590648.1"/>
    <property type="molecule type" value="Genomic_DNA"/>
</dbReference>